<gene>
    <name evidence="3" type="ORF">SZN_34867</name>
</gene>
<reference evidence="3 4" key="1">
    <citation type="submission" date="2011-08" db="EMBL/GenBank/DDBJ databases">
        <authorList>
            <person name="Lin Y."/>
            <person name="Hao X."/>
            <person name="Johnstone L."/>
            <person name="Miller S.J."/>
            <person name="Wei G."/>
            <person name="Rensing C."/>
        </authorList>
    </citation>
    <scope>NUCLEOTIDE SEQUENCE [LARGE SCALE GENOMIC DNA]</scope>
    <source>
        <strain evidence="3 4">K42</strain>
    </source>
</reference>
<feature type="region of interest" description="Disordered" evidence="1">
    <location>
        <begin position="35"/>
        <end position="68"/>
    </location>
</feature>
<dbReference type="Proteomes" id="UP000004217">
    <property type="component" value="Unassembled WGS sequence"/>
</dbReference>
<feature type="domain" description="Putative zinc-ribbon" evidence="2">
    <location>
        <begin position="9"/>
        <end position="31"/>
    </location>
</feature>
<evidence type="ECO:0000313" key="4">
    <source>
        <dbReference type="Proteomes" id="UP000004217"/>
    </source>
</evidence>
<dbReference type="AlphaFoldDB" id="G2GN68"/>
<organism evidence="3 4">
    <name type="scientific">Streptomyces zinciresistens K42</name>
    <dbReference type="NCBI Taxonomy" id="700597"/>
    <lineage>
        <taxon>Bacteria</taxon>
        <taxon>Bacillati</taxon>
        <taxon>Actinomycetota</taxon>
        <taxon>Actinomycetes</taxon>
        <taxon>Kitasatosporales</taxon>
        <taxon>Streptomycetaceae</taxon>
        <taxon>Streptomyces</taxon>
    </lineage>
</organism>
<protein>
    <recommendedName>
        <fullName evidence="2">Putative zinc-ribbon domain-containing protein</fullName>
    </recommendedName>
</protein>
<evidence type="ECO:0000259" key="2">
    <source>
        <dbReference type="Pfam" id="PF13248"/>
    </source>
</evidence>
<accession>G2GN68</accession>
<keyword evidence="4" id="KW-1185">Reference proteome</keyword>
<comment type="caution">
    <text evidence="3">The sequence shown here is derived from an EMBL/GenBank/DDBJ whole genome shotgun (WGS) entry which is preliminary data.</text>
</comment>
<dbReference type="EMBL" id="AGBF01000276">
    <property type="protein sequence ID" value="EGX55042.1"/>
    <property type="molecule type" value="Genomic_DNA"/>
</dbReference>
<evidence type="ECO:0000313" key="3">
    <source>
        <dbReference type="EMBL" id="EGX55042.1"/>
    </source>
</evidence>
<proteinExistence type="predicted"/>
<name>G2GN68_9ACTN</name>
<evidence type="ECO:0000256" key="1">
    <source>
        <dbReference type="SAM" id="MobiDB-lite"/>
    </source>
</evidence>
<dbReference type="Pfam" id="PF13248">
    <property type="entry name" value="Zn_ribbon_3"/>
    <property type="match status" value="1"/>
</dbReference>
<dbReference type="InterPro" id="IPR059113">
    <property type="entry name" value="Znf_ribbon"/>
</dbReference>
<feature type="non-terminal residue" evidence="3">
    <location>
        <position position="68"/>
    </location>
</feature>
<dbReference type="RefSeq" id="WP_007504288.1">
    <property type="nucleotide sequence ID" value="NZ_AGBF01000276.1"/>
</dbReference>
<sequence length="68" mass="6952">MSQMPQLSACPSCEWPLESGDRFCGACGYDLSAVPVRPDDQPTVAPNGSVPPPATGEPGADRPTAPAP</sequence>